<evidence type="ECO:0000313" key="3">
    <source>
        <dbReference type="EMBL" id="GIG93227.1"/>
    </source>
</evidence>
<organism evidence="3 4">
    <name type="scientific">Plantactinospora endophytica</name>
    <dbReference type="NCBI Taxonomy" id="673535"/>
    <lineage>
        <taxon>Bacteria</taxon>
        <taxon>Bacillati</taxon>
        <taxon>Actinomycetota</taxon>
        <taxon>Actinomycetes</taxon>
        <taxon>Micromonosporales</taxon>
        <taxon>Micromonosporaceae</taxon>
        <taxon>Plantactinospora</taxon>
    </lineage>
</organism>
<name>A0ABQ4EG63_9ACTN</name>
<gene>
    <name evidence="3" type="ORF">Pen02_81630</name>
</gene>
<keyword evidence="2" id="KW-1133">Transmembrane helix</keyword>
<reference evidence="3 4" key="1">
    <citation type="submission" date="2021-01" db="EMBL/GenBank/DDBJ databases">
        <title>Whole genome shotgun sequence of Plantactinospora endophytica NBRC 110450.</title>
        <authorList>
            <person name="Komaki H."/>
            <person name="Tamura T."/>
        </authorList>
    </citation>
    <scope>NUCLEOTIDE SEQUENCE [LARGE SCALE GENOMIC DNA]</scope>
    <source>
        <strain evidence="3 4">NBRC 110450</strain>
    </source>
</reference>
<evidence type="ECO:0000256" key="1">
    <source>
        <dbReference type="SAM" id="MobiDB-lite"/>
    </source>
</evidence>
<protein>
    <recommendedName>
        <fullName evidence="5">DUF5129 domain-containing protein</fullName>
    </recommendedName>
</protein>
<keyword evidence="2" id="KW-0812">Transmembrane</keyword>
<keyword evidence="4" id="KW-1185">Reference proteome</keyword>
<evidence type="ECO:0000256" key="2">
    <source>
        <dbReference type="SAM" id="Phobius"/>
    </source>
</evidence>
<accession>A0ABQ4EG63</accession>
<proteinExistence type="predicted"/>
<keyword evidence="2" id="KW-0472">Membrane</keyword>
<comment type="caution">
    <text evidence="3">The sequence shown here is derived from an EMBL/GenBank/DDBJ whole genome shotgun (WGS) entry which is preliminary data.</text>
</comment>
<dbReference type="Proteomes" id="UP000646749">
    <property type="component" value="Unassembled WGS sequence"/>
</dbReference>
<feature type="transmembrane region" description="Helical" evidence="2">
    <location>
        <begin position="178"/>
        <end position="200"/>
    </location>
</feature>
<sequence>MTYRDRECRRVRARAAARGRQRISWQVLPVLLLIGAAIGVSALLAAPSTADTGPSRVRVEVPRDALMISFGAGRTPLTRTMTVRPPIGKIAVNPAGAFLVHLESDLTDLGTGRQFPAQQLTVAASEISPGVLVLTVSADPWSPEQVPAGDFRGSIRVSKDGAQVDVPVVLRVDERGSWSALFAVLILVAGAAAGLLIKWITERLTPQAMIYRRLASLRRAVGWGSDGRNLPVTARLQMEELQDVIARHDYGRAEQLFTDLEKEREHLASMVNRFVVLDNTLSAQAETVTAHPKPITRNVLARVDAILDECHRRLQLAKDAPWPDRADEVARDLDTLRLNFITASQVITSYLELPNEATLRTAVDLLQRGEYDDAAREYDRFLQAGTVEANTAAEPRKSRRPRPTRAPRAEEPGLAPWFRAARPIAGMASVLVVALVGLKLQYLGNQSFQGDLTAWLTLGLWGFVVELSGTSVIEVVSRLSAGHGSGTQPASVTRP</sequence>
<evidence type="ECO:0000313" key="4">
    <source>
        <dbReference type="Proteomes" id="UP000646749"/>
    </source>
</evidence>
<feature type="transmembrane region" description="Helical" evidence="2">
    <location>
        <begin position="27"/>
        <end position="46"/>
    </location>
</feature>
<evidence type="ECO:0008006" key="5">
    <source>
        <dbReference type="Google" id="ProtNLM"/>
    </source>
</evidence>
<feature type="region of interest" description="Disordered" evidence="1">
    <location>
        <begin position="389"/>
        <end position="411"/>
    </location>
</feature>
<dbReference type="EMBL" id="BONW01000054">
    <property type="protein sequence ID" value="GIG93227.1"/>
    <property type="molecule type" value="Genomic_DNA"/>
</dbReference>